<accession>A0ABT7MAI4</accession>
<dbReference type="EMBL" id="JASVWF010000003">
    <property type="protein sequence ID" value="MDL5157666.1"/>
    <property type="molecule type" value="Genomic_DNA"/>
</dbReference>
<evidence type="ECO:0000256" key="1">
    <source>
        <dbReference type="PROSITE-ProRule" id="PRU01251"/>
    </source>
</evidence>
<dbReference type="RefSeq" id="WP_286054115.1">
    <property type="nucleotide sequence ID" value="NZ_JASVWF010000003.1"/>
</dbReference>
<dbReference type="InterPro" id="IPR004176">
    <property type="entry name" value="Clp_R_N"/>
</dbReference>
<sequence length="191" mass="19384">MALPTAEPRVPGAAPRPQLSADVARVLDLARDEAVERGHRWIGTAHLLRAVVHVDGPEAGLLAAAGVTDRGSDTALTLAVWSAAGEPDPSGPPGPATANDAVHEVLAAAHVRAAGAERDVSVSDLLTALLRHGGDQAADMLATLGADADRLLDALGGLDALSAPVAPTRRLVPRDPGGLLSTAWRDAARSA</sequence>
<comment type="caution">
    <text evidence="3">The sequence shown here is derived from an EMBL/GenBank/DDBJ whole genome shotgun (WGS) entry which is preliminary data.</text>
</comment>
<dbReference type="GO" id="GO:0006508">
    <property type="term" value="P:proteolysis"/>
    <property type="evidence" value="ECO:0007669"/>
    <property type="project" value="UniProtKB-KW"/>
</dbReference>
<keyword evidence="4" id="KW-1185">Reference proteome</keyword>
<organism evidence="3 4">
    <name type="scientific">Actinomycetospora termitidis</name>
    <dbReference type="NCBI Taxonomy" id="3053470"/>
    <lineage>
        <taxon>Bacteria</taxon>
        <taxon>Bacillati</taxon>
        <taxon>Actinomycetota</taxon>
        <taxon>Actinomycetes</taxon>
        <taxon>Pseudonocardiales</taxon>
        <taxon>Pseudonocardiaceae</taxon>
        <taxon>Actinomycetospora</taxon>
    </lineage>
</organism>
<reference evidence="3 4" key="1">
    <citation type="submission" date="2023-06" db="EMBL/GenBank/DDBJ databases">
        <title>Actinomycetospora Odt1-22.</title>
        <authorList>
            <person name="Supong K."/>
        </authorList>
    </citation>
    <scope>NUCLEOTIDE SEQUENCE [LARGE SCALE GENOMIC DNA]</scope>
    <source>
        <strain evidence="3 4">Odt1-22</strain>
    </source>
</reference>
<dbReference type="SUPFAM" id="SSF81923">
    <property type="entry name" value="Double Clp-N motif"/>
    <property type="match status" value="1"/>
</dbReference>
<dbReference type="Pfam" id="PF02861">
    <property type="entry name" value="Clp_N"/>
    <property type="match status" value="1"/>
</dbReference>
<evidence type="ECO:0000313" key="3">
    <source>
        <dbReference type="EMBL" id="MDL5157666.1"/>
    </source>
</evidence>
<dbReference type="PROSITE" id="PS51903">
    <property type="entry name" value="CLP_R"/>
    <property type="match status" value="1"/>
</dbReference>
<feature type="domain" description="Clp R" evidence="2">
    <location>
        <begin position="1"/>
        <end position="86"/>
    </location>
</feature>
<keyword evidence="3" id="KW-0645">Protease</keyword>
<keyword evidence="1" id="KW-0677">Repeat</keyword>
<evidence type="ECO:0000259" key="2">
    <source>
        <dbReference type="PROSITE" id="PS51903"/>
    </source>
</evidence>
<dbReference type="GO" id="GO:0008233">
    <property type="term" value="F:peptidase activity"/>
    <property type="evidence" value="ECO:0007669"/>
    <property type="project" value="UniProtKB-KW"/>
</dbReference>
<protein>
    <submittedName>
        <fullName evidence="3">Clp protease N-terminal domain-containing protein</fullName>
    </submittedName>
</protein>
<evidence type="ECO:0000313" key="4">
    <source>
        <dbReference type="Proteomes" id="UP001231924"/>
    </source>
</evidence>
<keyword evidence="3" id="KW-0378">Hydrolase</keyword>
<proteinExistence type="predicted"/>
<dbReference type="Proteomes" id="UP001231924">
    <property type="component" value="Unassembled WGS sequence"/>
</dbReference>
<dbReference type="InterPro" id="IPR036628">
    <property type="entry name" value="Clp_N_dom_sf"/>
</dbReference>
<gene>
    <name evidence="3" type="ORF">QRT03_17000</name>
</gene>
<name>A0ABT7MAI4_9PSEU</name>
<dbReference type="Gene3D" id="1.10.1780.10">
    <property type="entry name" value="Clp, N-terminal domain"/>
    <property type="match status" value="2"/>
</dbReference>